<proteinExistence type="predicted"/>
<feature type="signal peptide" evidence="1">
    <location>
        <begin position="1"/>
        <end position="50"/>
    </location>
</feature>
<evidence type="ECO:0000256" key="1">
    <source>
        <dbReference type="SAM" id="SignalP"/>
    </source>
</evidence>
<dbReference type="AlphaFoldDB" id="L9U9Q6"/>
<gene>
    <name evidence="2" type="ORF">HALTITAN_1757</name>
</gene>
<dbReference type="Gene3D" id="3.40.190.10">
    <property type="entry name" value="Periplasmic binding protein-like II"/>
    <property type="match status" value="2"/>
</dbReference>
<keyword evidence="2" id="KW-0675">Receptor</keyword>
<dbReference type="SUPFAM" id="SSF53850">
    <property type="entry name" value="Periplasmic binding protein-like II"/>
    <property type="match status" value="1"/>
</dbReference>
<dbReference type="PATRIC" id="fig|1204738.3.peg.2630"/>
<evidence type="ECO:0000313" key="2">
    <source>
        <dbReference type="EMBL" id="ELY21381.1"/>
    </source>
</evidence>
<evidence type="ECO:0000313" key="3">
    <source>
        <dbReference type="Proteomes" id="UP000011651"/>
    </source>
</evidence>
<dbReference type="EMBL" id="AOPO01000006">
    <property type="protein sequence ID" value="ELY21381.1"/>
    <property type="molecule type" value="Genomic_DNA"/>
</dbReference>
<dbReference type="Pfam" id="PF16868">
    <property type="entry name" value="NMT1_3"/>
    <property type="match status" value="1"/>
</dbReference>
<reference evidence="2 3" key="1">
    <citation type="journal article" date="2013" name="Genome Announc.">
        <title>Draft Genome of the Marine Gammaproteobacterium Halomonas titanicae.</title>
        <authorList>
            <person name="Sanchez-Porro C."/>
            <person name="de la Haba R.R."/>
            <person name="Cruz-Hernandez N."/>
            <person name="Gonzalez J.M."/>
            <person name="Reyes-Guirao C."/>
            <person name="Navarro-Sampedro L."/>
            <person name="Carballo M."/>
            <person name="Ventosa A."/>
        </authorList>
    </citation>
    <scope>NUCLEOTIDE SEQUENCE [LARGE SCALE GENOMIC DNA]</scope>
    <source>
        <strain evidence="2 3">BH1</strain>
    </source>
</reference>
<comment type="caution">
    <text evidence="2">The sequence shown here is derived from an EMBL/GenBank/DDBJ whole genome shotgun (WGS) entry which is preliminary data.</text>
</comment>
<protein>
    <submittedName>
        <fullName evidence="2">TRAP transporter solute receptor, TAXI family</fullName>
    </submittedName>
</protein>
<organism evidence="2 3">
    <name type="scientific">Vreelandella titanicae BH1</name>
    <dbReference type="NCBI Taxonomy" id="1204738"/>
    <lineage>
        <taxon>Bacteria</taxon>
        <taxon>Pseudomonadati</taxon>
        <taxon>Pseudomonadota</taxon>
        <taxon>Gammaproteobacteria</taxon>
        <taxon>Oceanospirillales</taxon>
        <taxon>Halomonadaceae</taxon>
        <taxon>Vreelandella</taxon>
    </lineage>
</organism>
<name>L9U9Q6_9GAMM</name>
<dbReference type="CDD" id="cd13568">
    <property type="entry name" value="PBP2_TAXI_TRAP_like_3"/>
    <property type="match status" value="1"/>
</dbReference>
<dbReference type="Proteomes" id="UP000011651">
    <property type="component" value="Unassembled WGS sequence"/>
</dbReference>
<dbReference type="PANTHER" id="PTHR42941">
    <property type="entry name" value="SLL1037 PROTEIN"/>
    <property type="match status" value="1"/>
</dbReference>
<accession>L9U9Q6</accession>
<feature type="chain" id="PRO_5004002955" evidence="1">
    <location>
        <begin position="51"/>
        <end position="349"/>
    </location>
</feature>
<dbReference type="InterPro" id="IPR011852">
    <property type="entry name" value="TRAP_TAXI"/>
</dbReference>
<keyword evidence="1" id="KW-0732">Signal</keyword>
<dbReference type="PANTHER" id="PTHR42941:SF1">
    <property type="entry name" value="SLL1037 PROTEIN"/>
    <property type="match status" value="1"/>
</dbReference>
<sequence length="349" mass="37778">MRPKRAMLVTSNTLTTSIQRGVFMKRHVFSTTAFSGALLAAAAFASPAMAQDDEQFITIGTGGQTGVYYVVGQSICRLVNRLEDADIKCNAPSTGGSVANINGIKSGELDMGVAQSDVQYQAYNGTGNFEGEPYEELRAVFRVHGEPLTLLARADSGIETLDDLEGKRVNIGNPGSGQRNTMEVVMEAKGWTEDTFSLASQLDAAEQAAALADNNVDAMVYVVGHPNGSIQEATTTVDARLIPLNDEDIQGIVDEYPYYAASVIPGGLYRGNDEDVETFGVAATFVTTAEADEEVIYQTVKAVFDNFDRFKRLHPAFENLDPEEMVSEGLSAPLHDGAARYYREQGWIE</sequence>
<dbReference type="NCBIfam" id="TIGR02122">
    <property type="entry name" value="TRAP_TAXI"/>
    <property type="match status" value="1"/>
</dbReference>